<evidence type="ECO:0000313" key="1">
    <source>
        <dbReference type="EMBL" id="CAB4201965.1"/>
    </source>
</evidence>
<proteinExistence type="predicted"/>
<protein>
    <submittedName>
        <fullName evidence="1">Uncharacterized protein</fullName>
    </submittedName>
</protein>
<accession>A0A6J5S193</accession>
<dbReference type="EMBL" id="LR797308">
    <property type="protein sequence ID" value="CAB4201965.1"/>
    <property type="molecule type" value="Genomic_DNA"/>
</dbReference>
<gene>
    <name evidence="1" type="ORF">UFOVP1361_12</name>
</gene>
<name>A0A6J5S193_9CAUD</name>
<sequence>MKSIMKKGCIKRLDVIGRSESGNKHKAYSSIENEYFHYHCSSLNIDQEGTFAVFSLAGADPSPYSVHDMTHHFYPRSCLYD</sequence>
<organism evidence="1">
    <name type="scientific">uncultured Caudovirales phage</name>
    <dbReference type="NCBI Taxonomy" id="2100421"/>
    <lineage>
        <taxon>Viruses</taxon>
        <taxon>Duplodnaviria</taxon>
        <taxon>Heunggongvirae</taxon>
        <taxon>Uroviricota</taxon>
        <taxon>Caudoviricetes</taxon>
        <taxon>Peduoviridae</taxon>
        <taxon>Maltschvirus</taxon>
        <taxon>Maltschvirus maltsch</taxon>
    </lineage>
</organism>
<reference evidence="1" key="1">
    <citation type="submission" date="2020-05" db="EMBL/GenBank/DDBJ databases">
        <authorList>
            <person name="Chiriac C."/>
            <person name="Salcher M."/>
            <person name="Ghai R."/>
            <person name="Kavagutti S V."/>
        </authorList>
    </citation>
    <scope>NUCLEOTIDE SEQUENCE</scope>
</reference>